<dbReference type="Gene3D" id="3.90.320.10">
    <property type="match status" value="1"/>
</dbReference>
<sequence>MSDDGALTFDGMPTRLWSCTPTKLDTWLSCPRRFRFAYLDRRPKGLPWAHNSVGSSVHNALRDWWLLPVERRTPGAATDLVTRNFLTDGFRDDAQIREWRERAAAMTSSYVAHLDPDDEPAGVERTVSTTTHGMALSGRVDRIDRRASDDGADELVIVDYKTGRRPLTDDDARSSLALAVYVVAASRTLRRRSRRVELHHLPTGTVAAHDHTPESIERHLTRAGDIAAEASTAETVWKDRLASRAEDAAAGDADAVEAIDAHFPPSPGPSCSWCDYRRWCPSGRDASSEIAPWSGLADSA</sequence>
<dbReference type="EMBL" id="JBHSTI010000008">
    <property type="protein sequence ID" value="MFC6237473.1"/>
    <property type="molecule type" value="Genomic_DNA"/>
</dbReference>
<gene>
    <name evidence="5" type="ORF">ACFQGU_06260</name>
</gene>
<organism evidence="5 6">
    <name type="scientific">Longivirga aurantiaca</name>
    <dbReference type="NCBI Taxonomy" id="1837743"/>
    <lineage>
        <taxon>Bacteria</taxon>
        <taxon>Bacillati</taxon>
        <taxon>Actinomycetota</taxon>
        <taxon>Actinomycetes</taxon>
        <taxon>Sporichthyales</taxon>
        <taxon>Sporichthyaceae</taxon>
        <taxon>Longivirga</taxon>
    </lineage>
</organism>
<keyword evidence="5" id="KW-0269">Exonuclease</keyword>
<accession>A0ABW1T067</accession>
<proteinExistence type="predicted"/>
<keyword evidence="2" id="KW-0067">ATP-binding</keyword>
<evidence type="ECO:0000259" key="4">
    <source>
        <dbReference type="Pfam" id="PF12705"/>
    </source>
</evidence>
<evidence type="ECO:0000256" key="2">
    <source>
        <dbReference type="ARBA" id="ARBA00022806"/>
    </source>
</evidence>
<evidence type="ECO:0000256" key="1">
    <source>
        <dbReference type="ARBA" id="ARBA00022763"/>
    </source>
</evidence>
<protein>
    <submittedName>
        <fullName evidence="5">RecB family exonuclease</fullName>
    </submittedName>
</protein>
<keyword evidence="1" id="KW-0227">DNA damage</keyword>
<dbReference type="InterPro" id="IPR011604">
    <property type="entry name" value="PDDEXK-like_dom_sf"/>
</dbReference>
<feature type="domain" description="PD-(D/E)XK endonuclease-like" evidence="4">
    <location>
        <begin position="20"/>
        <end position="281"/>
    </location>
</feature>
<evidence type="ECO:0000313" key="5">
    <source>
        <dbReference type="EMBL" id="MFC6237473.1"/>
    </source>
</evidence>
<dbReference type="GO" id="GO:0004527">
    <property type="term" value="F:exonuclease activity"/>
    <property type="evidence" value="ECO:0007669"/>
    <property type="project" value="UniProtKB-KW"/>
</dbReference>
<keyword evidence="6" id="KW-1185">Reference proteome</keyword>
<evidence type="ECO:0000313" key="6">
    <source>
        <dbReference type="Proteomes" id="UP001596138"/>
    </source>
</evidence>
<keyword evidence="2" id="KW-0347">Helicase</keyword>
<name>A0ABW1T067_9ACTN</name>
<keyword evidence="2" id="KW-0547">Nucleotide-binding</keyword>
<dbReference type="Proteomes" id="UP001596138">
    <property type="component" value="Unassembled WGS sequence"/>
</dbReference>
<keyword evidence="5" id="KW-0378">Hydrolase</keyword>
<reference evidence="6" key="1">
    <citation type="journal article" date="2019" name="Int. J. Syst. Evol. Microbiol.">
        <title>The Global Catalogue of Microorganisms (GCM) 10K type strain sequencing project: providing services to taxonomists for standard genome sequencing and annotation.</title>
        <authorList>
            <consortium name="The Broad Institute Genomics Platform"/>
            <consortium name="The Broad Institute Genome Sequencing Center for Infectious Disease"/>
            <person name="Wu L."/>
            <person name="Ma J."/>
        </authorList>
    </citation>
    <scope>NUCLEOTIDE SEQUENCE [LARGE SCALE GENOMIC DNA]</scope>
    <source>
        <strain evidence="6">CGMCC 4.7317</strain>
    </source>
</reference>
<keyword evidence="3" id="KW-0234">DNA repair</keyword>
<comment type="caution">
    <text evidence="5">The sequence shown here is derived from an EMBL/GenBank/DDBJ whole genome shotgun (WGS) entry which is preliminary data.</text>
</comment>
<dbReference type="InterPro" id="IPR038726">
    <property type="entry name" value="PDDEXK_AddAB-type"/>
</dbReference>
<dbReference type="RefSeq" id="WP_386764801.1">
    <property type="nucleotide sequence ID" value="NZ_JBHSTI010000008.1"/>
</dbReference>
<dbReference type="Pfam" id="PF12705">
    <property type="entry name" value="PDDEXK_1"/>
    <property type="match status" value="1"/>
</dbReference>
<keyword evidence="5" id="KW-0540">Nuclease</keyword>
<evidence type="ECO:0000256" key="3">
    <source>
        <dbReference type="ARBA" id="ARBA00023204"/>
    </source>
</evidence>